<proteinExistence type="predicted"/>
<sequence length="148" mass="17207">MAGALSGDVLPAQVIHKGKTDACHAKYNFPDDWDVAHTENHLANKDTSFRYLDKIIVPYVNKVRDELDLPLRQKALIILDFFSAQLSEEFRERIKELGLVYVYVQPNCTSELQPMDLSVQNIVKNHMRDQFEIVSWVEDTQHHLRLEE</sequence>
<dbReference type="Pfam" id="PF03184">
    <property type="entry name" value="DDE_1"/>
    <property type="match status" value="1"/>
</dbReference>
<evidence type="ECO:0000313" key="3">
    <source>
        <dbReference type="Proteomes" id="UP000005408"/>
    </source>
</evidence>
<name>A0A8W8MT29_MAGGI</name>
<feature type="domain" description="DDE-1" evidence="1">
    <location>
        <begin position="7"/>
        <end position="131"/>
    </location>
</feature>
<reference evidence="2" key="1">
    <citation type="submission" date="2022-08" db="UniProtKB">
        <authorList>
            <consortium name="EnsemblMetazoa"/>
        </authorList>
    </citation>
    <scope>IDENTIFICATION</scope>
    <source>
        <strain evidence="2">05x7-T-G4-1.051#20</strain>
    </source>
</reference>
<protein>
    <recommendedName>
        <fullName evidence="1">DDE-1 domain-containing protein</fullName>
    </recommendedName>
</protein>
<organism evidence="2 3">
    <name type="scientific">Magallana gigas</name>
    <name type="common">Pacific oyster</name>
    <name type="synonym">Crassostrea gigas</name>
    <dbReference type="NCBI Taxonomy" id="29159"/>
    <lineage>
        <taxon>Eukaryota</taxon>
        <taxon>Metazoa</taxon>
        <taxon>Spiralia</taxon>
        <taxon>Lophotrochozoa</taxon>
        <taxon>Mollusca</taxon>
        <taxon>Bivalvia</taxon>
        <taxon>Autobranchia</taxon>
        <taxon>Pteriomorphia</taxon>
        <taxon>Ostreida</taxon>
        <taxon>Ostreoidea</taxon>
        <taxon>Ostreidae</taxon>
        <taxon>Magallana</taxon>
    </lineage>
</organism>
<evidence type="ECO:0000313" key="2">
    <source>
        <dbReference type="EnsemblMetazoa" id="G34406.1:cds"/>
    </source>
</evidence>
<dbReference type="EnsemblMetazoa" id="G34406.1">
    <property type="protein sequence ID" value="G34406.1:cds"/>
    <property type="gene ID" value="G34406"/>
</dbReference>
<dbReference type="Proteomes" id="UP000005408">
    <property type="component" value="Unassembled WGS sequence"/>
</dbReference>
<dbReference type="AlphaFoldDB" id="A0A8W8MT29"/>
<keyword evidence="3" id="KW-1185">Reference proteome</keyword>
<dbReference type="GO" id="GO:0003676">
    <property type="term" value="F:nucleic acid binding"/>
    <property type="evidence" value="ECO:0007669"/>
    <property type="project" value="InterPro"/>
</dbReference>
<dbReference type="InterPro" id="IPR004875">
    <property type="entry name" value="DDE_SF_endonuclease_dom"/>
</dbReference>
<accession>A0A8W8MT29</accession>
<evidence type="ECO:0000259" key="1">
    <source>
        <dbReference type="Pfam" id="PF03184"/>
    </source>
</evidence>